<gene>
    <name evidence="3" type="ORF">HHI36_002926</name>
</gene>
<dbReference type="EMBL" id="JABFTP020000185">
    <property type="protein sequence ID" value="KAL3288483.1"/>
    <property type="molecule type" value="Genomic_DNA"/>
</dbReference>
<feature type="region of interest" description="Disordered" evidence="2">
    <location>
        <begin position="610"/>
        <end position="644"/>
    </location>
</feature>
<dbReference type="AlphaFoldDB" id="A0ABD2PBY5"/>
<reference evidence="3 4" key="1">
    <citation type="journal article" date="2021" name="BMC Biol.">
        <title>Horizontally acquired antibacterial genes associated with adaptive radiation of ladybird beetles.</title>
        <authorList>
            <person name="Li H.S."/>
            <person name="Tang X.F."/>
            <person name="Huang Y.H."/>
            <person name="Xu Z.Y."/>
            <person name="Chen M.L."/>
            <person name="Du X.Y."/>
            <person name="Qiu B.Y."/>
            <person name="Chen P.T."/>
            <person name="Zhang W."/>
            <person name="Slipinski A."/>
            <person name="Escalona H.E."/>
            <person name="Waterhouse R.M."/>
            <person name="Zwick A."/>
            <person name="Pang H."/>
        </authorList>
    </citation>
    <scope>NUCLEOTIDE SEQUENCE [LARGE SCALE GENOMIC DNA]</scope>
    <source>
        <strain evidence="3">SYSU2018</strain>
    </source>
</reference>
<dbReference type="PANTHER" id="PTHR19321">
    <property type="entry name" value="PROTEIN REGULATOR OF CYTOKINESIS 1 PRC1-RELATED"/>
    <property type="match status" value="1"/>
</dbReference>
<protein>
    <recommendedName>
        <fullName evidence="5">Protein regulator of cytokinesis 1</fullName>
    </recommendedName>
</protein>
<proteinExistence type="predicted"/>
<evidence type="ECO:0000256" key="2">
    <source>
        <dbReference type="SAM" id="MobiDB-lite"/>
    </source>
</evidence>
<sequence length="651" mass="76476">MEMENLDLNIIEGHEWAQELRKSLHDITDRGFLNWCQIVLELGENEVELEKWIGIFKGQIEERFKELWVDVMDMKAKVIDSITELLQTTQNYARELGSGENLLDINPDDKYYRVQKDLLKRAERLEKIVQERRQTLNELLEKQTALCTLLEKPPISLQTSPLPSNDNIEKLQQYIDDLEQEKFNREECYIQLKQSIIEMSKQLDMVPKSDFERNILSDNKTNFDISKSNMAHLQKYHDNMDKQLKSMREEIDQLRKTVDDLWTILEESITERDSFHDRNPGYSISTLKALRDEVKRCENLKKANIKVFVEKLRTELHSLWKMCYHLNQEDLSDFPWFTSDFYTEDLLHYHEIEINKWRSFYCQNEELIKLFAEHEKLWNNLLQMENKDNDGLNRYKNRGGQLLREEKERNKLSKKIPQIEEKLRSLAFDYEEYHGSSFQIFGTPILEYIDNLHLQRDQNRKIKLSAKKQKLQDVTPAKSCLSLFPSSSRLVTPGTGGSTIKRKLIKPQTTSKKARIDTPKQCDMLSLDPAKLNRSRRLSQERKKRIANCRRVLHAQVKNNKENMDSTHMTDYDAFEKNLTTREDNCRSTLNPLEPSNNKVIPTLVVIPETPTGCKSQAPSSKSNLPKPTTPKTTNATKMLTRTPSTLKLIF</sequence>
<evidence type="ECO:0008006" key="5">
    <source>
        <dbReference type="Google" id="ProtNLM"/>
    </source>
</evidence>
<dbReference type="InterPro" id="IPR007145">
    <property type="entry name" value="MAP65_Ase1_PRC1"/>
</dbReference>
<organism evidence="3 4">
    <name type="scientific">Cryptolaemus montrouzieri</name>
    <dbReference type="NCBI Taxonomy" id="559131"/>
    <lineage>
        <taxon>Eukaryota</taxon>
        <taxon>Metazoa</taxon>
        <taxon>Ecdysozoa</taxon>
        <taxon>Arthropoda</taxon>
        <taxon>Hexapoda</taxon>
        <taxon>Insecta</taxon>
        <taxon>Pterygota</taxon>
        <taxon>Neoptera</taxon>
        <taxon>Endopterygota</taxon>
        <taxon>Coleoptera</taxon>
        <taxon>Polyphaga</taxon>
        <taxon>Cucujiformia</taxon>
        <taxon>Coccinelloidea</taxon>
        <taxon>Coccinellidae</taxon>
        <taxon>Scymninae</taxon>
        <taxon>Scymnini</taxon>
        <taxon>Cryptolaemus</taxon>
    </lineage>
</organism>
<feature type="coiled-coil region" evidence="1">
    <location>
        <begin position="230"/>
        <end position="257"/>
    </location>
</feature>
<accession>A0ABD2PBY5</accession>
<keyword evidence="1" id="KW-0175">Coiled coil</keyword>
<dbReference type="Gene3D" id="1.20.58.1520">
    <property type="match status" value="1"/>
</dbReference>
<dbReference type="Pfam" id="PF03999">
    <property type="entry name" value="MAP65_ASE1"/>
    <property type="match status" value="1"/>
</dbReference>
<evidence type="ECO:0000313" key="4">
    <source>
        <dbReference type="Proteomes" id="UP001516400"/>
    </source>
</evidence>
<comment type="caution">
    <text evidence="3">The sequence shown here is derived from an EMBL/GenBank/DDBJ whole genome shotgun (WGS) entry which is preliminary data.</text>
</comment>
<keyword evidence="4" id="KW-1185">Reference proteome</keyword>
<name>A0ABD2PBY5_9CUCU</name>
<dbReference type="PANTHER" id="PTHR19321:SF41">
    <property type="entry name" value="FASCETTO-RELATED"/>
    <property type="match status" value="1"/>
</dbReference>
<evidence type="ECO:0000256" key="1">
    <source>
        <dbReference type="SAM" id="Coils"/>
    </source>
</evidence>
<dbReference type="Proteomes" id="UP001516400">
    <property type="component" value="Unassembled WGS sequence"/>
</dbReference>
<evidence type="ECO:0000313" key="3">
    <source>
        <dbReference type="EMBL" id="KAL3288483.1"/>
    </source>
</evidence>
<feature type="compositionally biased region" description="Low complexity" evidence="2">
    <location>
        <begin position="619"/>
        <end position="641"/>
    </location>
</feature>